<comment type="caution">
    <text evidence="2">The sequence shown here is derived from an EMBL/GenBank/DDBJ whole genome shotgun (WGS) entry which is preliminary data.</text>
</comment>
<protein>
    <submittedName>
        <fullName evidence="2">Uncharacterized protein</fullName>
    </submittedName>
</protein>
<keyword evidence="1" id="KW-0472">Membrane</keyword>
<evidence type="ECO:0000256" key="1">
    <source>
        <dbReference type="SAM" id="Phobius"/>
    </source>
</evidence>
<proteinExistence type="predicted"/>
<keyword evidence="3" id="KW-1185">Reference proteome</keyword>
<organism evidence="2 3">
    <name type="scientific">Caerostris extrusa</name>
    <name type="common">Bark spider</name>
    <name type="synonym">Caerostris bankana</name>
    <dbReference type="NCBI Taxonomy" id="172846"/>
    <lineage>
        <taxon>Eukaryota</taxon>
        <taxon>Metazoa</taxon>
        <taxon>Ecdysozoa</taxon>
        <taxon>Arthropoda</taxon>
        <taxon>Chelicerata</taxon>
        <taxon>Arachnida</taxon>
        <taxon>Araneae</taxon>
        <taxon>Araneomorphae</taxon>
        <taxon>Entelegynae</taxon>
        <taxon>Araneoidea</taxon>
        <taxon>Araneidae</taxon>
        <taxon>Caerostris</taxon>
    </lineage>
</organism>
<evidence type="ECO:0000313" key="2">
    <source>
        <dbReference type="EMBL" id="GIY04896.1"/>
    </source>
</evidence>
<keyword evidence="1" id="KW-0812">Transmembrane</keyword>
<dbReference type="Proteomes" id="UP001054945">
    <property type="component" value="Unassembled WGS sequence"/>
</dbReference>
<accession>A0AAV4Q953</accession>
<keyword evidence="1" id="KW-1133">Transmembrane helix</keyword>
<dbReference type="EMBL" id="BPLR01005766">
    <property type="protein sequence ID" value="GIY04896.1"/>
    <property type="molecule type" value="Genomic_DNA"/>
</dbReference>
<name>A0AAV4Q953_CAEEX</name>
<gene>
    <name evidence="2" type="ORF">CEXT_585341</name>
</gene>
<dbReference type="AlphaFoldDB" id="A0AAV4Q953"/>
<evidence type="ECO:0000313" key="3">
    <source>
        <dbReference type="Proteomes" id="UP001054945"/>
    </source>
</evidence>
<sequence length="87" mass="9809">MVGQPLEWGHFQIVRFIFADRDALLLIFDAFKKSSNFGAQLSTTFLVLLFSFPAVHLQVLVSSFAELHTLAGPLFFIFLTPKFKSDA</sequence>
<feature type="transmembrane region" description="Helical" evidence="1">
    <location>
        <begin position="61"/>
        <end position="79"/>
    </location>
</feature>
<reference evidence="2 3" key="1">
    <citation type="submission" date="2021-06" db="EMBL/GenBank/DDBJ databases">
        <title>Caerostris extrusa draft genome.</title>
        <authorList>
            <person name="Kono N."/>
            <person name="Arakawa K."/>
        </authorList>
    </citation>
    <scope>NUCLEOTIDE SEQUENCE [LARGE SCALE GENOMIC DNA]</scope>
</reference>